<organism evidence="3 4">
    <name type="scientific">Araneus ventricosus</name>
    <name type="common">Orbweaver spider</name>
    <name type="synonym">Epeira ventricosa</name>
    <dbReference type="NCBI Taxonomy" id="182803"/>
    <lineage>
        <taxon>Eukaryota</taxon>
        <taxon>Metazoa</taxon>
        <taxon>Ecdysozoa</taxon>
        <taxon>Arthropoda</taxon>
        <taxon>Chelicerata</taxon>
        <taxon>Arachnida</taxon>
        <taxon>Araneae</taxon>
        <taxon>Araneomorphae</taxon>
        <taxon>Entelegynae</taxon>
        <taxon>Araneoidea</taxon>
        <taxon>Araneidae</taxon>
        <taxon>Araneus</taxon>
    </lineage>
</organism>
<dbReference type="PANTHER" id="PTHR33064">
    <property type="entry name" value="POL PROTEIN"/>
    <property type="match status" value="1"/>
</dbReference>
<dbReference type="Pfam" id="PF17919">
    <property type="entry name" value="RT_RNaseH_2"/>
    <property type="match status" value="1"/>
</dbReference>
<proteinExistence type="predicted"/>
<dbReference type="InterPro" id="IPR041577">
    <property type="entry name" value="RT_RNaseH_2"/>
</dbReference>
<dbReference type="InterPro" id="IPR043502">
    <property type="entry name" value="DNA/RNA_pol_sf"/>
</dbReference>
<accession>A0A4Y2HCK7</accession>
<name>A0A4Y2HCK7_ARAVE</name>
<comment type="caution">
    <text evidence="3">The sequence shown here is derived from an EMBL/GenBank/DDBJ whole genome shotgun (WGS) entry which is preliminary data.</text>
</comment>
<dbReference type="EMBL" id="BGPR01001846">
    <property type="protein sequence ID" value="GBM63012.1"/>
    <property type="molecule type" value="Genomic_DNA"/>
</dbReference>
<feature type="domain" description="Reverse transcriptase/retrotransposon-derived protein RNase H-like" evidence="2">
    <location>
        <begin position="36"/>
        <end position="88"/>
    </location>
</feature>
<dbReference type="GO" id="GO:0003964">
    <property type="term" value="F:RNA-directed DNA polymerase activity"/>
    <property type="evidence" value="ECO:0007669"/>
    <property type="project" value="UniProtKB-EC"/>
</dbReference>
<sequence length="89" mass="10055">MGLAGYYNYYIPMLSCIVAPLTETLKGKLRKGKVNWTEECTKAFKELKEKLSQQPALYAPDFNKEFILQTDASNSVMGVTLAQKDDNDK</sequence>
<dbReference type="SUPFAM" id="SSF56672">
    <property type="entry name" value="DNA/RNA polymerases"/>
    <property type="match status" value="1"/>
</dbReference>
<evidence type="ECO:0000256" key="1">
    <source>
        <dbReference type="ARBA" id="ARBA00012493"/>
    </source>
</evidence>
<evidence type="ECO:0000313" key="4">
    <source>
        <dbReference type="Proteomes" id="UP000499080"/>
    </source>
</evidence>
<dbReference type="Gene3D" id="3.30.70.270">
    <property type="match status" value="1"/>
</dbReference>
<dbReference type="Proteomes" id="UP000499080">
    <property type="component" value="Unassembled WGS sequence"/>
</dbReference>
<dbReference type="FunFam" id="3.30.70.270:FF:000020">
    <property type="entry name" value="Transposon Tf2-6 polyprotein-like Protein"/>
    <property type="match status" value="1"/>
</dbReference>
<dbReference type="EC" id="2.7.7.49" evidence="1"/>
<evidence type="ECO:0000313" key="3">
    <source>
        <dbReference type="EMBL" id="GBM63012.1"/>
    </source>
</evidence>
<dbReference type="AlphaFoldDB" id="A0A4Y2HCK7"/>
<evidence type="ECO:0000259" key="2">
    <source>
        <dbReference type="Pfam" id="PF17919"/>
    </source>
</evidence>
<dbReference type="InterPro" id="IPR051320">
    <property type="entry name" value="Viral_Replic_Matur_Polypro"/>
</dbReference>
<gene>
    <name evidence="3" type="ORF">AVEN_12286_1</name>
</gene>
<protein>
    <recommendedName>
        <fullName evidence="1">RNA-directed DNA polymerase</fullName>
        <ecNumber evidence="1">2.7.7.49</ecNumber>
    </recommendedName>
</protein>
<keyword evidence="4" id="KW-1185">Reference proteome</keyword>
<dbReference type="PANTHER" id="PTHR33064:SF37">
    <property type="entry name" value="RIBONUCLEASE H"/>
    <property type="match status" value="1"/>
</dbReference>
<dbReference type="InterPro" id="IPR043128">
    <property type="entry name" value="Rev_trsase/Diguanyl_cyclase"/>
</dbReference>
<dbReference type="OrthoDB" id="8057740at2759"/>
<reference evidence="3 4" key="1">
    <citation type="journal article" date="2019" name="Sci. Rep.">
        <title>Orb-weaving spider Araneus ventricosus genome elucidates the spidroin gene catalogue.</title>
        <authorList>
            <person name="Kono N."/>
            <person name="Nakamura H."/>
            <person name="Ohtoshi R."/>
            <person name="Moran D.A.P."/>
            <person name="Shinohara A."/>
            <person name="Yoshida Y."/>
            <person name="Fujiwara M."/>
            <person name="Mori M."/>
            <person name="Tomita M."/>
            <person name="Arakawa K."/>
        </authorList>
    </citation>
    <scope>NUCLEOTIDE SEQUENCE [LARGE SCALE GENOMIC DNA]</scope>
</reference>